<name>A0AAE0GYB4_9CHLO</name>
<dbReference type="EMBL" id="LGRX02001263">
    <property type="protein sequence ID" value="KAK3286438.1"/>
    <property type="molecule type" value="Genomic_DNA"/>
</dbReference>
<dbReference type="Proteomes" id="UP001190700">
    <property type="component" value="Unassembled WGS sequence"/>
</dbReference>
<gene>
    <name evidence="1" type="ORF">CYMTET_6005</name>
</gene>
<accession>A0AAE0GYB4</accession>
<protein>
    <submittedName>
        <fullName evidence="1">Uncharacterized protein</fullName>
    </submittedName>
</protein>
<dbReference type="AlphaFoldDB" id="A0AAE0GYB4"/>
<sequence>MRGFPVKTPEEFEKEAQIPPAAAADPLERRTVWSAGSVCAPKDIETLMALADAKQLPAEVTAAVGHMVVALQNEADEEEDVPDLESDDSDGARMKRMKFPWTRWLMAW</sequence>
<evidence type="ECO:0000313" key="2">
    <source>
        <dbReference type="Proteomes" id="UP001190700"/>
    </source>
</evidence>
<proteinExistence type="predicted"/>
<organism evidence="1 2">
    <name type="scientific">Cymbomonas tetramitiformis</name>
    <dbReference type="NCBI Taxonomy" id="36881"/>
    <lineage>
        <taxon>Eukaryota</taxon>
        <taxon>Viridiplantae</taxon>
        <taxon>Chlorophyta</taxon>
        <taxon>Pyramimonadophyceae</taxon>
        <taxon>Pyramimonadales</taxon>
        <taxon>Pyramimonadaceae</taxon>
        <taxon>Cymbomonas</taxon>
    </lineage>
</organism>
<keyword evidence="2" id="KW-1185">Reference proteome</keyword>
<comment type="caution">
    <text evidence="1">The sequence shown here is derived from an EMBL/GenBank/DDBJ whole genome shotgun (WGS) entry which is preliminary data.</text>
</comment>
<reference evidence="1 2" key="1">
    <citation type="journal article" date="2015" name="Genome Biol. Evol.">
        <title>Comparative Genomics of a Bacterivorous Green Alga Reveals Evolutionary Causalities and Consequences of Phago-Mixotrophic Mode of Nutrition.</title>
        <authorList>
            <person name="Burns J.A."/>
            <person name="Paasch A."/>
            <person name="Narechania A."/>
            <person name="Kim E."/>
        </authorList>
    </citation>
    <scope>NUCLEOTIDE SEQUENCE [LARGE SCALE GENOMIC DNA]</scope>
    <source>
        <strain evidence="1 2">PLY_AMNH</strain>
    </source>
</reference>
<evidence type="ECO:0000313" key="1">
    <source>
        <dbReference type="EMBL" id="KAK3286438.1"/>
    </source>
</evidence>